<dbReference type="AlphaFoldDB" id="A0A501QCP6"/>
<gene>
    <name evidence="3" type="ORF">FJA49_05905</name>
</gene>
<evidence type="ECO:0000256" key="1">
    <source>
        <dbReference type="ARBA" id="ARBA00022676"/>
    </source>
</evidence>
<dbReference type="GO" id="GO:0005829">
    <property type="term" value="C:cytosol"/>
    <property type="evidence" value="ECO:0007669"/>
    <property type="project" value="TreeGrafter"/>
</dbReference>
<evidence type="ECO:0000256" key="2">
    <source>
        <dbReference type="ARBA" id="ARBA00022679"/>
    </source>
</evidence>
<sequence>MGLLKNIDVIRRSLMRRMATNIGSSRIGKKSYLKDPYKVKRVLISRPNGRLGNLLLITPIVQEVETIFPNCKIDLFVKGSVAPIIFQNYESVDRIIQLPKKPFKSLLRYAWVWLSLKTKRYDIVINVVSYSSSGRLSVQFATSKHKFFGEIDAAKLSKYKEYKHIAKQPVYGLREYLAQIDYPIIKKPVPDLNLKLSTAELMKGKRTLEELVGNKKQTICLFTYATAHKCHSKLWWAKFYKKLKKDFPKYNIIEVLPVENVSQIDFKAPTFYSKNIREIGALIAHSTVFIGADSGIMHLASAVNTPTIGLFSVPNLEVYEPYNSKSKAINTTKLTIRKCIKEVKDILVALMPFIEAA</sequence>
<dbReference type="GO" id="GO:0008713">
    <property type="term" value="F:ADP-heptose-lipopolysaccharide heptosyltransferase activity"/>
    <property type="evidence" value="ECO:0007669"/>
    <property type="project" value="TreeGrafter"/>
</dbReference>
<dbReference type="EMBL" id="VFJE01000052">
    <property type="protein sequence ID" value="TPD70473.1"/>
    <property type="molecule type" value="Genomic_DNA"/>
</dbReference>
<dbReference type="OrthoDB" id="9797795at2"/>
<comment type="caution">
    <text evidence="3">The sequence shown here is derived from an EMBL/GenBank/DDBJ whole genome shotgun (WGS) entry which is preliminary data.</text>
</comment>
<reference evidence="3 4" key="2">
    <citation type="submission" date="2019-06" db="EMBL/GenBank/DDBJ databases">
        <authorList>
            <person name="Seo Y."/>
        </authorList>
    </citation>
    <scope>NUCLEOTIDE SEQUENCE [LARGE SCALE GENOMIC DNA]</scope>
    <source>
        <strain evidence="3 4">MaA-Y11</strain>
    </source>
</reference>
<evidence type="ECO:0000313" key="4">
    <source>
        <dbReference type="Proteomes" id="UP000319175"/>
    </source>
</evidence>
<dbReference type="CDD" id="cd03789">
    <property type="entry name" value="GT9_LPS_heptosyltransferase"/>
    <property type="match status" value="1"/>
</dbReference>
<dbReference type="Pfam" id="PF01075">
    <property type="entry name" value="Glyco_transf_9"/>
    <property type="match status" value="1"/>
</dbReference>
<evidence type="ECO:0000313" key="3">
    <source>
        <dbReference type="EMBL" id="TPD70473.1"/>
    </source>
</evidence>
<dbReference type="InterPro" id="IPR051199">
    <property type="entry name" value="LPS_LOS_Heptosyltrfase"/>
</dbReference>
<proteinExistence type="predicted"/>
<reference evidence="3 4" key="1">
    <citation type="submission" date="2019-06" db="EMBL/GenBank/DDBJ databases">
        <title>Flavobacterium sp. MaA-Y11 from geoumgang.</title>
        <authorList>
            <person name="Jeong S."/>
        </authorList>
    </citation>
    <scope>NUCLEOTIDE SEQUENCE [LARGE SCALE GENOMIC DNA]</scope>
    <source>
        <strain evidence="3 4">MaA-Y11</strain>
    </source>
</reference>
<name>A0A501QCP6_9FLAO</name>
<accession>A0A501QCP6</accession>
<dbReference type="Proteomes" id="UP000319175">
    <property type="component" value="Unassembled WGS sequence"/>
</dbReference>
<dbReference type="PANTHER" id="PTHR30160:SF7">
    <property type="entry name" value="ADP-HEPTOSE--LPS HEPTOSYLTRANSFERASE 2"/>
    <property type="match status" value="1"/>
</dbReference>
<keyword evidence="4" id="KW-1185">Reference proteome</keyword>
<dbReference type="InterPro" id="IPR002201">
    <property type="entry name" value="Glyco_trans_9"/>
</dbReference>
<keyword evidence="1" id="KW-0328">Glycosyltransferase</keyword>
<dbReference type="GO" id="GO:0009244">
    <property type="term" value="P:lipopolysaccharide core region biosynthetic process"/>
    <property type="evidence" value="ECO:0007669"/>
    <property type="project" value="TreeGrafter"/>
</dbReference>
<dbReference type="SUPFAM" id="SSF53756">
    <property type="entry name" value="UDP-Glycosyltransferase/glycogen phosphorylase"/>
    <property type="match status" value="1"/>
</dbReference>
<dbReference type="PANTHER" id="PTHR30160">
    <property type="entry name" value="TETRAACYLDISACCHARIDE 4'-KINASE-RELATED"/>
    <property type="match status" value="1"/>
</dbReference>
<protein>
    <submittedName>
        <fullName evidence="3">Glycosyltransferase family 9 protein</fullName>
    </submittedName>
</protein>
<keyword evidence="2 3" id="KW-0808">Transferase</keyword>
<organism evidence="3 4">
    <name type="scientific">Flavobacterium microcysteis</name>
    <dbReference type="NCBI Taxonomy" id="2596891"/>
    <lineage>
        <taxon>Bacteria</taxon>
        <taxon>Pseudomonadati</taxon>
        <taxon>Bacteroidota</taxon>
        <taxon>Flavobacteriia</taxon>
        <taxon>Flavobacteriales</taxon>
        <taxon>Flavobacteriaceae</taxon>
        <taxon>Flavobacterium</taxon>
    </lineage>
</organism>
<dbReference type="Gene3D" id="3.40.50.2000">
    <property type="entry name" value="Glycogen Phosphorylase B"/>
    <property type="match status" value="2"/>
</dbReference>